<feature type="transmembrane region" description="Helical" evidence="10">
    <location>
        <begin position="239"/>
        <end position="257"/>
    </location>
</feature>
<dbReference type="RefSeq" id="WP_024561158.1">
    <property type="nucleotide sequence ID" value="NZ_LFEJ01000013.1"/>
</dbReference>
<feature type="transmembrane region" description="Helical" evidence="10">
    <location>
        <begin position="277"/>
        <end position="297"/>
    </location>
</feature>
<evidence type="ECO:0000256" key="9">
    <source>
        <dbReference type="ARBA" id="ARBA00023136"/>
    </source>
</evidence>
<feature type="transmembrane region" description="Helical" evidence="10">
    <location>
        <begin position="403"/>
        <end position="420"/>
    </location>
</feature>
<comment type="subcellular location">
    <subcellularLocation>
        <location evidence="1">Cell inner membrane</location>
        <topology evidence="1">Multi-pass membrane protein</topology>
    </subcellularLocation>
</comment>
<keyword evidence="8 10" id="KW-1133">Transmembrane helix</keyword>
<keyword evidence="3" id="KW-0813">Transport</keyword>
<feature type="transmembrane region" description="Helical" evidence="10">
    <location>
        <begin position="52"/>
        <end position="76"/>
    </location>
</feature>
<dbReference type="FunFam" id="1.20.1250.20:FF:000001">
    <property type="entry name" value="Dicarboxylate MFS transporter"/>
    <property type="match status" value="1"/>
</dbReference>
<evidence type="ECO:0000256" key="3">
    <source>
        <dbReference type="ARBA" id="ARBA00022448"/>
    </source>
</evidence>
<name>A0A0J8VN01_9ENTR</name>
<dbReference type="PANTHER" id="PTHR43528:SF6">
    <property type="entry name" value="CITRATE-PROTON SYMPORTER"/>
    <property type="match status" value="1"/>
</dbReference>
<feature type="transmembrane region" description="Helical" evidence="10">
    <location>
        <begin position="364"/>
        <end position="383"/>
    </location>
</feature>
<keyword evidence="9 10" id="KW-0472">Membrane</keyword>
<evidence type="ECO:0000256" key="10">
    <source>
        <dbReference type="SAM" id="Phobius"/>
    </source>
</evidence>
<evidence type="ECO:0000256" key="2">
    <source>
        <dbReference type="ARBA" id="ARBA00008240"/>
    </source>
</evidence>
<feature type="transmembrane region" description="Helical" evidence="10">
    <location>
        <begin position="331"/>
        <end position="352"/>
    </location>
</feature>
<keyword evidence="13" id="KW-1185">Reference proteome</keyword>
<keyword evidence="4" id="KW-1003">Cell membrane</keyword>
<evidence type="ECO:0000256" key="7">
    <source>
        <dbReference type="ARBA" id="ARBA00022847"/>
    </source>
</evidence>
<evidence type="ECO:0000256" key="6">
    <source>
        <dbReference type="ARBA" id="ARBA00022692"/>
    </source>
</evidence>
<evidence type="ECO:0000256" key="4">
    <source>
        <dbReference type="ARBA" id="ARBA00022475"/>
    </source>
</evidence>
<evidence type="ECO:0000259" key="11">
    <source>
        <dbReference type="PROSITE" id="PS50850"/>
    </source>
</evidence>
<feature type="domain" description="Major facilitator superfamily (MFS) profile" evidence="11">
    <location>
        <begin position="16"/>
        <end position="424"/>
    </location>
</feature>
<proteinExistence type="inferred from homology"/>
<dbReference type="PROSITE" id="PS50850">
    <property type="entry name" value="MFS"/>
    <property type="match status" value="1"/>
</dbReference>
<keyword evidence="6 10" id="KW-0812">Transmembrane</keyword>
<dbReference type="GO" id="GO:0015293">
    <property type="term" value="F:symporter activity"/>
    <property type="evidence" value="ECO:0007669"/>
    <property type="project" value="UniProtKB-KW"/>
</dbReference>
<dbReference type="InterPro" id="IPR051084">
    <property type="entry name" value="H+-coupled_symporters"/>
</dbReference>
<dbReference type="NCBIfam" id="TIGR00883">
    <property type="entry name" value="2A0106"/>
    <property type="match status" value="1"/>
</dbReference>
<dbReference type="InterPro" id="IPR036259">
    <property type="entry name" value="MFS_trans_sf"/>
</dbReference>
<dbReference type="SUPFAM" id="SSF103473">
    <property type="entry name" value="MFS general substrate transporter"/>
    <property type="match status" value="1"/>
</dbReference>
<feature type="transmembrane region" description="Helical" evidence="10">
    <location>
        <begin position="164"/>
        <end position="182"/>
    </location>
</feature>
<feature type="transmembrane region" description="Helical" evidence="10">
    <location>
        <begin position="188"/>
        <end position="207"/>
    </location>
</feature>
<dbReference type="InterPro" id="IPR004736">
    <property type="entry name" value="MHS_symport"/>
</dbReference>
<dbReference type="PROSITE" id="PS00217">
    <property type="entry name" value="SUGAR_TRANSPORT_2"/>
    <property type="match status" value="1"/>
</dbReference>
<dbReference type="EMBL" id="LFEJ01000013">
    <property type="protein sequence ID" value="KMV34883.1"/>
    <property type="molecule type" value="Genomic_DNA"/>
</dbReference>
<evidence type="ECO:0000313" key="12">
    <source>
        <dbReference type="EMBL" id="KMV34883.1"/>
    </source>
</evidence>
<accession>A0A0J8VN01</accession>
<dbReference type="STRING" id="1121863.GCA_000621185_03953"/>
<feature type="transmembrane region" description="Helical" evidence="10">
    <location>
        <begin position="306"/>
        <end position="325"/>
    </location>
</feature>
<reference evidence="12 13" key="1">
    <citation type="submission" date="2015-06" db="EMBL/GenBank/DDBJ databases">
        <title>Genome sequencing of Cronobacter sp. strain DJ34 isolated from petroleum contaminated sludge of Duliajan Oil Fields, Assam, India.</title>
        <authorList>
            <person name="Pal S."/>
            <person name="Banerjee T.D."/>
            <person name="Roy A."/>
            <person name="Sar P."/>
            <person name="Kazy S.K."/>
        </authorList>
    </citation>
    <scope>NUCLEOTIDE SEQUENCE [LARGE SCALE GENOMIC DNA]</scope>
    <source>
        <strain evidence="12 13">DJ34</strain>
    </source>
</reference>
<dbReference type="InterPro" id="IPR011701">
    <property type="entry name" value="MFS"/>
</dbReference>
<evidence type="ECO:0000313" key="13">
    <source>
        <dbReference type="Proteomes" id="UP000037315"/>
    </source>
</evidence>
<dbReference type="GO" id="GO:0005886">
    <property type="term" value="C:plasma membrane"/>
    <property type="evidence" value="ECO:0007669"/>
    <property type="project" value="UniProtKB-SubCell"/>
</dbReference>
<comment type="similarity">
    <text evidence="2">Belongs to the major facilitator superfamily. Metabolite:H+ Symporter (MHS) family (TC 2.A.1.6) family.</text>
</comment>
<feature type="transmembrane region" description="Helical" evidence="10">
    <location>
        <begin position="115"/>
        <end position="143"/>
    </location>
</feature>
<sequence length="435" mass="47147">MQTASLPLTARARAGAILRVTSGNFLEQFDFFLFGFYATYIAHTFFPASSEFASLMLTFAVFGAGFLMRPVGAVVLGAYIDKVGRRKGLIVTLSIMAAGTFLIVLIPSYESIGLWAPLLVLTGRLLQGFSAGAELGGVSVYLSEIATPGRKGFYTSWQSGSQQVAIMVAAAMGFALNALLAETAIREWGWRIPFLFGCLIVPFIFLLRRKLAETQEFNARRSHPGMGQVFRTLLNNWQVVIAGMLMVAMTTTAFYLITVYAPTFGKKVLMLSASDSLLVTLLVAVSNFFWLPVGGALSDRFGRKPVLVAMTLLALATAYPALRLLAGAPGFYMMLGVLLWLSFIYGLYNGAMIPALTEIMPTEVRVAGFSLAYSLATAVFGGFTPVMSTALIEYTGDKASPGYWMSFAAVCALLATLFLYRRSTLPLPNARKTFG</sequence>
<dbReference type="PATRIC" id="fig|1656095.3.peg.4419"/>
<dbReference type="Pfam" id="PF07690">
    <property type="entry name" value="MFS_1"/>
    <property type="match status" value="1"/>
</dbReference>
<dbReference type="InterPro" id="IPR005829">
    <property type="entry name" value="Sugar_transporter_CS"/>
</dbReference>
<keyword evidence="7" id="KW-0769">Symport</keyword>
<evidence type="ECO:0000256" key="1">
    <source>
        <dbReference type="ARBA" id="ARBA00004429"/>
    </source>
</evidence>
<dbReference type="PANTHER" id="PTHR43528">
    <property type="entry name" value="ALPHA-KETOGLUTARATE PERMEASE"/>
    <property type="match status" value="1"/>
</dbReference>
<feature type="transmembrane region" description="Helical" evidence="10">
    <location>
        <begin position="29"/>
        <end position="46"/>
    </location>
</feature>
<evidence type="ECO:0000256" key="8">
    <source>
        <dbReference type="ARBA" id="ARBA00022989"/>
    </source>
</evidence>
<dbReference type="AlphaFoldDB" id="A0A0J8VN01"/>
<gene>
    <name evidence="12" type="ORF">ACH50_08975</name>
</gene>
<dbReference type="PROSITE" id="PS00216">
    <property type="entry name" value="SUGAR_TRANSPORT_1"/>
    <property type="match status" value="2"/>
</dbReference>
<protein>
    <submittedName>
        <fullName evidence="12">Citrate-proton symporter</fullName>
    </submittedName>
</protein>
<dbReference type="Proteomes" id="UP000037315">
    <property type="component" value="Unassembled WGS sequence"/>
</dbReference>
<dbReference type="InterPro" id="IPR020846">
    <property type="entry name" value="MFS_dom"/>
</dbReference>
<dbReference type="OrthoDB" id="3690818at2"/>
<evidence type="ECO:0000256" key="5">
    <source>
        <dbReference type="ARBA" id="ARBA00022519"/>
    </source>
</evidence>
<dbReference type="NCBIfam" id="NF011656">
    <property type="entry name" value="PRK15075.1"/>
    <property type="match status" value="1"/>
</dbReference>
<feature type="transmembrane region" description="Helical" evidence="10">
    <location>
        <begin position="88"/>
        <end position="109"/>
    </location>
</feature>
<dbReference type="Gene3D" id="1.20.1250.20">
    <property type="entry name" value="MFS general substrate transporter like domains"/>
    <property type="match status" value="2"/>
</dbReference>
<organism evidence="12 13">
    <name type="scientific">Franconibacter pulveris</name>
    <dbReference type="NCBI Taxonomy" id="435910"/>
    <lineage>
        <taxon>Bacteria</taxon>
        <taxon>Pseudomonadati</taxon>
        <taxon>Pseudomonadota</taxon>
        <taxon>Gammaproteobacteria</taxon>
        <taxon>Enterobacterales</taxon>
        <taxon>Enterobacteriaceae</taxon>
        <taxon>Franconibacter</taxon>
    </lineage>
</organism>
<comment type="caution">
    <text evidence="12">The sequence shown here is derived from an EMBL/GenBank/DDBJ whole genome shotgun (WGS) entry which is preliminary data.</text>
</comment>
<keyword evidence="5" id="KW-0997">Cell inner membrane</keyword>